<dbReference type="Proteomes" id="UP000316882">
    <property type="component" value="Unassembled WGS sequence"/>
</dbReference>
<feature type="transmembrane region" description="Helical" evidence="7">
    <location>
        <begin position="250"/>
        <end position="269"/>
    </location>
</feature>
<dbReference type="PANTHER" id="PTHR23517">
    <property type="entry name" value="RESISTANCE PROTEIN MDTM, PUTATIVE-RELATED-RELATED"/>
    <property type="match status" value="1"/>
</dbReference>
<keyword evidence="4 7" id="KW-0812">Transmembrane</keyword>
<dbReference type="InterPro" id="IPR011701">
    <property type="entry name" value="MFS"/>
</dbReference>
<feature type="domain" description="Major facilitator superfamily (MFS) profile" evidence="8">
    <location>
        <begin position="13"/>
        <end position="392"/>
    </location>
</feature>
<dbReference type="Gene3D" id="1.20.1250.20">
    <property type="entry name" value="MFS general substrate transporter like domains"/>
    <property type="match status" value="1"/>
</dbReference>
<organism evidence="9 10">
    <name type="scientific">Brevibacillus parabrevis</name>
    <dbReference type="NCBI Taxonomy" id="54914"/>
    <lineage>
        <taxon>Bacteria</taxon>
        <taxon>Bacillati</taxon>
        <taxon>Bacillota</taxon>
        <taxon>Bacilli</taxon>
        <taxon>Bacillales</taxon>
        <taxon>Paenibacillaceae</taxon>
        <taxon>Brevibacillus</taxon>
    </lineage>
</organism>
<feature type="transmembrane region" description="Helical" evidence="7">
    <location>
        <begin position="217"/>
        <end position="235"/>
    </location>
</feature>
<feature type="transmembrane region" description="Helical" evidence="7">
    <location>
        <begin position="305"/>
        <end position="327"/>
    </location>
</feature>
<evidence type="ECO:0000256" key="5">
    <source>
        <dbReference type="ARBA" id="ARBA00022989"/>
    </source>
</evidence>
<evidence type="ECO:0000256" key="7">
    <source>
        <dbReference type="SAM" id="Phobius"/>
    </source>
</evidence>
<keyword evidence="5 7" id="KW-1133">Transmembrane helix</keyword>
<keyword evidence="2" id="KW-0813">Transport</keyword>
<dbReference type="PROSITE" id="PS50850">
    <property type="entry name" value="MFS"/>
    <property type="match status" value="1"/>
</dbReference>
<name>A0A4Y3PRH8_BREPA</name>
<evidence type="ECO:0000313" key="9">
    <source>
        <dbReference type="EMBL" id="GEB35777.1"/>
    </source>
</evidence>
<dbReference type="InterPro" id="IPR036259">
    <property type="entry name" value="MFS_trans_sf"/>
</dbReference>
<dbReference type="STRING" id="54914.AV540_10095"/>
<dbReference type="SUPFAM" id="SSF103473">
    <property type="entry name" value="MFS general substrate transporter"/>
    <property type="match status" value="1"/>
</dbReference>
<feature type="transmembrane region" description="Helical" evidence="7">
    <location>
        <begin position="169"/>
        <end position="192"/>
    </location>
</feature>
<feature type="transmembrane region" description="Helical" evidence="7">
    <location>
        <begin position="12"/>
        <end position="36"/>
    </location>
</feature>
<evidence type="ECO:0000256" key="4">
    <source>
        <dbReference type="ARBA" id="ARBA00022692"/>
    </source>
</evidence>
<dbReference type="InterPro" id="IPR050171">
    <property type="entry name" value="MFS_Transporters"/>
</dbReference>
<dbReference type="GO" id="GO:0005886">
    <property type="term" value="C:plasma membrane"/>
    <property type="evidence" value="ECO:0007669"/>
    <property type="project" value="UniProtKB-SubCell"/>
</dbReference>
<dbReference type="InterPro" id="IPR020846">
    <property type="entry name" value="MFS_dom"/>
</dbReference>
<protein>
    <submittedName>
        <fullName evidence="9">MFS transporter</fullName>
    </submittedName>
</protein>
<dbReference type="PANTHER" id="PTHR23517:SF10">
    <property type="entry name" value="MAJOR FACILITATOR SUPERFAMILY (MFS) PROFILE DOMAIN-CONTAINING PROTEIN"/>
    <property type="match status" value="1"/>
</dbReference>
<keyword evidence="10" id="KW-1185">Reference proteome</keyword>
<evidence type="ECO:0000256" key="2">
    <source>
        <dbReference type="ARBA" id="ARBA00022448"/>
    </source>
</evidence>
<evidence type="ECO:0000313" key="10">
    <source>
        <dbReference type="Proteomes" id="UP000316882"/>
    </source>
</evidence>
<reference evidence="9 10" key="1">
    <citation type="submission" date="2019-06" db="EMBL/GenBank/DDBJ databases">
        <title>Whole genome shotgun sequence of Brevibacillus parabrevis NBRC 12334.</title>
        <authorList>
            <person name="Hosoyama A."/>
            <person name="Uohara A."/>
            <person name="Ohji S."/>
            <person name="Ichikawa N."/>
        </authorList>
    </citation>
    <scope>NUCLEOTIDE SEQUENCE [LARGE SCALE GENOMIC DNA]</scope>
    <source>
        <strain evidence="9 10">NBRC 12334</strain>
    </source>
</reference>
<dbReference type="Pfam" id="PF07690">
    <property type="entry name" value="MFS_1"/>
    <property type="match status" value="1"/>
</dbReference>
<evidence type="ECO:0000256" key="6">
    <source>
        <dbReference type="ARBA" id="ARBA00023136"/>
    </source>
</evidence>
<dbReference type="GO" id="GO:0022857">
    <property type="term" value="F:transmembrane transporter activity"/>
    <property type="evidence" value="ECO:0007669"/>
    <property type="project" value="InterPro"/>
</dbReference>
<dbReference type="EMBL" id="BJMH01000053">
    <property type="protein sequence ID" value="GEB35777.1"/>
    <property type="molecule type" value="Genomic_DNA"/>
</dbReference>
<evidence type="ECO:0000256" key="1">
    <source>
        <dbReference type="ARBA" id="ARBA00004651"/>
    </source>
</evidence>
<dbReference type="CDD" id="cd17329">
    <property type="entry name" value="MFS_MdtH_MDR_like"/>
    <property type="match status" value="1"/>
</dbReference>
<evidence type="ECO:0000259" key="8">
    <source>
        <dbReference type="PROSITE" id="PS50850"/>
    </source>
</evidence>
<feature type="transmembrane region" description="Helical" evidence="7">
    <location>
        <begin position="368"/>
        <end position="387"/>
    </location>
</feature>
<feature type="transmembrane region" description="Helical" evidence="7">
    <location>
        <begin position="139"/>
        <end position="157"/>
    </location>
</feature>
<dbReference type="AlphaFoldDB" id="A0A4Y3PRH8"/>
<feature type="transmembrane region" description="Helical" evidence="7">
    <location>
        <begin position="339"/>
        <end position="362"/>
    </location>
</feature>
<accession>A0A4Y3PRH8</accession>
<comment type="caution">
    <text evidence="9">The sequence shown here is derived from an EMBL/GenBank/DDBJ whole genome shotgun (WGS) entry which is preliminary data.</text>
</comment>
<gene>
    <name evidence="9" type="ORF">BPA01_53570</name>
</gene>
<proteinExistence type="predicted"/>
<feature type="transmembrane region" description="Helical" evidence="7">
    <location>
        <begin position="48"/>
        <end position="71"/>
    </location>
</feature>
<evidence type="ECO:0000256" key="3">
    <source>
        <dbReference type="ARBA" id="ARBA00022475"/>
    </source>
</evidence>
<comment type="subcellular location">
    <subcellularLocation>
        <location evidence="1">Cell membrane</location>
        <topology evidence="1">Multi-pass membrane protein</topology>
    </subcellularLocation>
</comment>
<feature type="transmembrane region" description="Helical" evidence="7">
    <location>
        <begin position="281"/>
        <end position="299"/>
    </location>
</feature>
<dbReference type="RefSeq" id="WP_122965927.1">
    <property type="nucleotide sequence ID" value="NZ_BJMH01000053.1"/>
</dbReference>
<sequence length="412" mass="45281">MSKRFPLPRFHPVAWGVIIGTFLSRTGFFMTLPFLGIYLGKGKGIDPAVVGAILAMSLLVGTVSSFAGGALSDRLGRYPVMIASMGLWSFVLVGFTLASETWMFFLLSALNGLCRNVFEPTARALLADFTPDSQRRGAFNARYFAINLGGAIGPLIGLKLGAGSSSSMLPFLISAVIMALYAVILVVFMILFKQQLREHSDSIPMGQMARIVFTDKVFLYLLLGNLFVAGAYTHLDTTLAQYIGHDRVEAYSFLFVMNTLSVLVFQYPLARLMKRYSAMTALKVGCLLFGLGLFGFGLFTNLFWLSVSMVVFTIGEILCFVIGDVLIGEIAPEHMRGAYYGASGFAFLGQSATAWIGGLLLQQLGFDQGPVIFAILMLLTFLALPFFQRGQRLWEQRQQKTQDCEQPIQITI</sequence>
<keyword evidence="6 7" id="KW-0472">Membrane</keyword>
<keyword evidence="3" id="KW-1003">Cell membrane</keyword>